<dbReference type="Proteomes" id="UP000681722">
    <property type="component" value="Unassembled WGS sequence"/>
</dbReference>
<dbReference type="PROSITE" id="PS51310">
    <property type="entry name" value="VPS28_C"/>
    <property type="match status" value="1"/>
</dbReference>
<dbReference type="EMBL" id="CAJNOK010009840">
    <property type="protein sequence ID" value="CAF1099689.1"/>
    <property type="molecule type" value="Genomic_DNA"/>
</dbReference>
<gene>
    <name evidence="10" type="ORF">GPM918_LOCUS21826</name>
    <name evidence="9" type="ORF">OVA965_LOCUS19229</name>
    <name evidence="12" type="ORF">SRO942_LOCUS21824</name>
    <name evidence="11" type="ORF">TMI583_LOCUS19242</name>
</gene>
<dbReference type="GO" id="GO:0044877">
    <property type="term" value="F:protein-containing complex binding"/>
    <property type="evidence" value="ECO:0007669"/>
    <property type="project" value="TreeGrafter"/>
</dbReference>
<dbReference type="EMBL" id="CAJOBC010007298">
    <property type="protein sequence ID" value="CAF3927564.1"/>
    <property type="molecule type" value="Genomic_DNA"/>
</dbReference>
<organism evidence="10 13">
    <name type="scientific">Didymodactylos carnosus</name>
    <dbReference type="NCBI Taxonomy" id="1234261"/>
    <lineage>
        <taxon>Eukaryota</taxon>
        <taxon>Metazoa</taxon>
        <taxon>Spiralia</taxon>
        <taxon>Gnathifera</taxon>
        <taxon>Rotifera</taxon>
        <taxon>Eurotatoria</taxon>
        <taxon>Bdelloidea</taxon>
        <taxon>Philodinida</taxon>
        <taxon>Philodinidae</taxon>
        <taxon>Didymodactylos</taxon>
    </lineage>
</organism>
<keyword evidence="13" id="KW-1185">Reference proteome</keyword>
<evidence type="ECO:0000259" key="8">
    <source>
        <dbReference type="PROSITE" id="PS51313"/>
    </source>
</evidence>
<dbReference type="Proteomes" id="UP000682733">
    <property type="component" value="Unassembled WGS sequence"/>
</dbReference>
<keyword evidence="2 5" id="KW-0813">Transport</keyword>
<dbReference type="GO" id="GO:0000813">
    <property type="term" value="C:ESCRT I complex"/>
    <property type="evidence" value="ECO:0007669"/>
    <property type="project" value="UniProtKB-UniRule"/>
</dbReference>
<protein>
    <recommendedName>
        <fullName evidence="5">Vacuolar protein sorting-associated protein 28 homolog</fullName>
    </recommendedName>
</protein>
<dbReference type="Gene3D" id="1.20.120.1130">
    <property type="match status" value="1"/>
</dbReference>
<dbReference type="InterPro" id="IPR037206">
    <property type="entry name" value="VPS28_C_sf"/>
</dbReference>
<evidence type="ECO:0000313" key="12">
    <source>
        <dbReference type="EMBL" id="CAF3927564.1"/>
    </source>
</evidence>
<dbReference type="SUPFAM" id="SSF140111">
    <property type="entry name" value="Endosomal sorting complex assembly domain"/>
    <property type="match status" value="1"/>
</dbReference>
<dbReference type="InterPro" id="IPR037202">
    <property type="entry name" value="ESCRT_assembly_dom"/>
</dbReference>
<dbReference type="SUPFAM" id="SSF140427">
    <property type="entry name" value="VPS28 C-terminal domain-like"/>
    <property type="match status" value="1"/>
</dbReference>
<evidence type="ECO:0000256" key="1">
    <source>
        <dbReference type="ARBA" id="ARBA00004177"/>
    </source>
</evidence>
<comment type="subcellular location">
    <subcellularLocation>
        <location evidence="1">Endosome</location>
    </subcellularLocation>
</comment>
<dbReference type="OrthoDB" id="2671at2759"/>
<dbReference type="FunFam" id="1.20.1440.200:FF:000001">
    <property type="entry name" value="Vacuolar protein sorting-associated protein 28 homolog"/>
    <property type="match status" value="1"/>
</dbReference>
<name>A0A814TNU0_9BILA</name>
<accession>A0A814TNU0</accession>
<dbReference type="Pfam" id="PF03997">
    <property type="entry name" value="VPS28"/>
    <property type="match status" value="1"/>
</dbReference>
<sequence>MYEEVRLWKNPRERERYDNMADVFSIITTLQALEKAYIKDVVEPAEYTKNCEKLLAKFAAAYQQIESEFPTIDNFIRKYKLDCPAATLRIREGRPITVRDDKGNMGKAIAETVMLFITLMDKLKLNIKSNDMLQQDVRELLDVINRLNLIPSNYVGREKIPKWLSILKQMDAAQEITDEQVRQFQMDLEICYNEFNRLLSTNT</sequence>
<evidence type="ECO:0000313" key="10">
    <source>
        <dbReference type="EMBL" id="CAF1163948.1"/>
    </source>
</evidence>
<evidence type="ECO:0000256" key="6">
    <source>
        <dbReference type="PROSITE-ProRule" id="PRU00642"/>
    </source>
</evidence>
<feature type="domain" description="VPS28 C-terminal" evidence="7">
    <location>
        <begin position="104"/>
        <end position="200"/>
    </location>
</feature>
<dbReference type="AlphaFoldDB" id="A0A814TNU0"/>
<dbReference type="Gene3D" id="1.20.1440.200">
    <property type="match status" value="1"/>
</dbReference>
<dbReference type="PIRSF" id="PIRSF017535">
    <property type="entry name" value="VPS28"/>
    <property type="match status" value="1"/>
</dbReference>
<dbReference type="InterPro" id="IPR007143">
    <property type="entry name" value="Vps28"/>
</dbReference>
<dbReference type="PROSITE" id="PS51313">
    <property type="entry name" value="VPS28_N"/>
    <property type="match status" value="1"/>
</dbReference>
<dbReference type="PANTHER" id="PTHR12937:SF0">
    <property type="entry name" value="VACUOLAR PROTEIN SORTING-ASSOCIATED PROTEIN 28 HOMOLOG"/>
    <property type="match status" value="1"/>
</dbReference>
<evidence type="ECO:0000256" key="2">
    <source>
        <dbReference type="ARBA" id="ARBA00022448"/>
    </source>
</evidence>
<evidence type="ECO:0000256" key="5">
    <source>
        <dbReference type="PIRNR" id="PIRNR017535"/>
    </source>
</evidence>
<dbReference type="InterPro" id="IPR017898">
    <property type="entry name" value="VPS28_N"/>
</dbReference>
<feature type="domain" description="VPS28 N-terminal" evidence="8">
    <location>
        <begin position="1"/>
        <end position="100"/>
    </location>
</feature>
<evidence type="ECO:0000313" key="9">
    <source>
        <dbReference type="EMBL" id="CAF1099689.1"/>
    </source>
</evidence>
<evidence type="ECO:0000259" key="7">
    <source>
        <dbReference type="PROSITE" id="PS51310"/>
    </source>
</evidence>
<evidence type="ECO:0000256" key="4">
    <source>
        <dbReference type="ARBA" id="ARBA00022927"/>
    </source>
</evidence>
<dbReference type="EMBL" id="CAJNOQ010007298">
    <property type="protein sequence ID" value="CAF1163948.1"/>
    <property type="molecule type" value="Genomic_DNA"/>
</dbReference>
<comment type="similarity">
    <text evidence="5 6">Belongs to the VPS28 family.</text>
</comment>
<dbReference type="EMBL" id="CAJOBA010009859">
    <property type="protein sequence ID" value="CAF3861106.1"/>
    <property type="molecule type" value="Genomic_DNA"/>
</dbReference>
<comment type="caution">
    <text evidence="10">The sequence shown here is derived from an EMBL/GenBank/DDBJ whole genome shotgun (WGS) entry which is preliminary data.</text>
</comment>
<reference evidence="10" key="1">
    <citation type="submission" date="2021-02" db="EMBL/GenBank/DDBJ databases">
        <authorList>
            <person name="Nowell W R."/>
        </authorList>
    </citation>
    <scope>NUCLEOTIDE SEQUENCE</scope>
</reference>
<keyword evidence="3 5" id="KW-0967">Endosome</keyword>
<evidence type="ECO:0000313" key="13">
    <source>
        <dbReference type="Proteomes" id="UP000663829"/>
    </source>
</evidence>
<dbReference type="Proteomes" id="UP000677228">
    <property type="component" value="Unassembled WGS sequence"/>
</dbReference>
<dbReference type="FunFam" id="1.20.120.1130:FF:000001">
    <property type="entry name" value="Vacuolar protein sorting-associated protein 28 homolog"/>
    <property type="match status" value="1"/>
</dbReference>
<dbReference type="InterPro" id="IPR017899">
    <property type="entry name" value="VPS28_C"/>
</dbReference>
<keyword evidence="4 5" id="KW-0653">Protein transport</keyword>
<comment type="function">
    <text evidence="5">Component of the ESCRT-I complex (endosomal sorting complex required for transport I), a regulator of vesicular trafficking process.</text>
</comment>
<evidence type="ECO:0000313" key="11">
    <source>
        <dbReference type="EMBL" id="CAF3861106.1"/>
    </source>
</evidence>
<dbReference type="Proteomes" id="UP000663829">
    <property type="component" value="Unassembled WGS sequence"/>
</dbReference>
<dbReference type="GO" id="GO:0043328">
    <property type="term" value="P:protein transport to vacuole involved in ubiquitin-dependent protein catabolic process via the multivesicular body sorting pathway"/>
    <property type="evidence" value="ECO:0007669"/>
    <property type="project" value="TreeGrafter"/>
</dbReference>
<dbReference type="PANTHER" id="PTHR12937">
    <property type="entry name" value="VACUOLAR PROTEIN SORTING 28, ISOFORM 2 VPS28"/>
    <property type="match status" value="1"/>
</dbReference>
<proteinExistence type="inferred from homology"/>
<evidence type="ECO:0000256" key="3">
    <source>
        <dbReference type="ARBA" id="ARBA00022753"/>
    </source>
</evidence>
<dbReference type="InterPro" id="IPR038358">
    <property type="entry name" value="VPS28_N_sf"/>
</dbReference>